<protein>
    <submittedName>
        <fullName evidence="2">Uncharacterized protein</fullName>
    </submittedName>
</protein>
<feature type="compositionally biased region" description="Polar residues" evidence="1">
    <location>
        <begin position="297"/>
        <end position="322"/>
    </location>
</feature>
<feature type="compositionally biased region" description="Low complexity" evidence="1">
    <location>
        <begin position="323"/>
        <end position="362"/>
    </location>
</feature>
<dbReference type="EMBL" id="BAAACZ010000005">
    <property type="protein sequence ID" value="GAA0454237.1"/>
    <property type="molecule type" value="Genomic_DNA"/>
</dbReference>
<feature type="compositionally biased region" description="Basic residues" evidence="1">
    <location>
        <begin position="280"/>
        <end position="290"/>
    </location>
</feature>
<dbReference type="Proteomes" id="UP001500740">
    <property type="component" value="Unassembled WGS sequence"/>
</dbReference>
<comment type="caution">
    <text evidence="2">The sequence shown here is derived from an EMBL/GenBank/DDBJ whole genome shotgun (WGS) entry which is preliminary data.</text>
</comment>
<dbReference type="RefSeq" id="WP_343781738.1">
    <property type="nucleotide sequence ID" value="NZ_BAAACZ010000005.1"/>
</dbReference>
<keyword evidence="3" id="KW-1185">Reference proteome</keyword>
<feature type="compositionally biased region" description="Polar residues" evidence="1">
    <location>
        <begin position="251"/>
        <end position="262"/>
    </location>
</feature>
<feature type="compositionally biased region" description="Low complexity" evidence="1">
    <location>
        <begin position="164"/>
        <end position="199"/>
    </location>
</feature>
<gene>
    <name evidence="2" type="ORF">GCM10008935_06340</name>
</gene>
<sequence>MQYRLFNTKEVEKLQERLKLYENMFQDFYESEAFEDYLLMKQEMYALKKQIVKIEGVLKVVNEHQQEQDQKIDAQKSGQSEELEAILRLLHEVKSELVSMKDQLPIATEQPNETEDHTSADIEVSINENEDELEEQSQQESTQEEPIAQTQQTQPKETSPFLLQAKQMAQQKQQTQQNQYEQQQTPRQTQPSQPKPRTQQNRHRPSEFKQLQNLVRSNGTGYIQPDQPTNPKPSNQLPSPSRSPARFKTRVGTSQPAQSGKNHSFKPRNHPSRFDQIQPRAKKRKKKRRPAYHEQHQPNPTNQSEPATQAQPTKQPESKPTPTNNQQSTNSTNNQQSINQQQHNQSNQEPQSNNQQSSNQNSVLENLLLSPFFRKK</sequence>
<proteinExistence type="predicted"/>
<feature type="compositionally biased region" description="Polar residues" evidence="1">
    <location>
        <begin position="148"/>
        <end position="157"/>
    </location>
</feature>
<reference evidence="3" key="1">
    <citation type="journal article" date="2019" name="Int. J. Syst. Evol. Microbiol.">
        <title>The Global Catalogue of Microorganisms (GCM) 10K type strain sequencing project: providing services to taxonomists for standard genome sequencing and annotation.</title>
        <authorList>
            <consortium name="The Broad Institute Genomics Platform"/>
            <consortium name="The Broad Institute Genome Sequencing Center for Infectious Disease"/>
            <person name="Wu L."/>
            <person name="Ma J."/>
        </authorList>
    </citation>
    <scope>NUCLEOTIDE SEQUENCE [LARGE SCALE GENOMIC DNA]</scope>
    <source>
        <strain evidence="3">JCM 14193</strain>
    </source>
</reference>
<evidence type="ECO:0000256" key="1">
    <source>
        <dbReference type="SAM" id="MobiDB-lite"/>
    </source>
</evidence>
<feature type="compositionally biased region" description="Polar residues" evidence="1">
    <location>
        <begin position="209"/>
        <end position="242"/>
    </location>
</feature>
<evidence type="ECO:0000313" key="2">
    <source>
        <dbReference type="EMBL" id="GAA0454237.1"/>
    </source>
</evidence>
<accession>A0ABP3JKE7</accession>
<organism evidence="2 3">
    <name type="scientific">Alkalibacillus silvisoli</name>
    <dbReference type="NCBI Taxonomy" id="392823"/>
    <lineage>
        <taxon>Bacteria</taxon>
        <taxon>Bacillati</taxon>
        <taxon>Bacillota</taxon>
        <taxon>Bacilli</taxon>
        <taxon>Bacillales</taxon>
        <taxon>Bacillaceae</taxon>
        <taxon>Alkalibacillus</taxon>
    </lineage>
</organism>
<feature type="region of interest" description="Disordered" evidence="1">
    <location>
        <begin position="129"/>
        <end position="376"/>
    </location>
</feature>
<name>A0ABP3JKE7_9BACI</name>
<evidence type="ECO:0000313" key="3">
    <source>
        <dbReference type="Proteomes" id="UP001500740"/>
    </source>
</evidence>